<dbReference type="AlphaFoldDB" id="A0A1A5Y9G6"/>
<reference evidence="2 3" key="1">
    <citation type="submission" date="2016-05" db="EMBL/GenBank/DDBJ databases">
        <title>Paenibacillus oryzae. sp. nov., isolated from the rice root.</title>
        <authorList>
            <person name="Zhang J."/>
            <person name="Zhang X."/>
        </authorList>
    </citation>
    <scope>NUCLEOTIDE SEQUENCE [LARGE SCALE GENOMIC DNA]</scope>
    <source>
        <strain evidence="2 3">1DrF-4</strain>
    </source>
</reference>
<dbReference type="GO" id="GO:0017168">
    <property type="term" value="F:5-oxoprolinase (ATP-hydrolyzing) activity"/>
    <property type="evidence" value="ECO:0007669"/>
    <property type="project" value="TreeGrafter"/>
</dbReference>
<dbReference type="STRING" id="1844972.A7K91_00945"/>
<dbReference type="InterPro" id="IPR045079">
    <property type="entry name" value="Oxoprolinase-like"/>
</dbReference>
<dbReference type="OrthoDB" id="102473at2"/>
<dbReference type="InterPro" id="IPR003692">
    <property type="entry name" value="Hydantoinase_B"/>
</dbReference>
<comment type="caution">
    <text evidence="2">The sequence shown here is derived from an EMBL/GenBank/DDBJ whole genome shotgun (WGS) entry which is preliminary data.</text>
</comment>
<proteinExistence type="predicted"/>
<dbReference type="GO" id="GO:0005829">
    <property type="term" value="C:cytosol"/>
    <property type="evidence" value="ECO:0007669"/>
    <property type="project" value="TreeGrafter"/>
</dbReference>
<dbReference type="PANTHER" id="PTHR11365">
    <property type="entry name" value="5-OXOPROLINASE RELATED"/>
    <property type="match status" value="1"/>
</dbReference>
<feature type="domain" description="Hydantoinase B/oxoprolinase" evidence="1">
    <location>
        <begin position="4"/>
        <end position="530"/>
    </location>
</feature>
<protein>
    <submittedName>
        <fullName evidence="2">Hydantoin utilization protein B</fullName>
    </submittedName>
</protein>
<name>A0A1A5Y9G6_9BACL</name>
<evidence type="ECO:0000259" key="1">
    <source>
        <dbReference type="Pfam" id="PF02538"/>
    </source>
</evidence>
<dbReference type="RefSeq" id="WP_068687086.1">
    <property type="nucleotide sequence ID" value="NZ_LYPA01000080.1"/>
</dbReference>
<dbReference type="Proteomes" id="UP000092024">
    <property type="component" value="Unassembled WGS sequence"/>
</dbReference>
<sequence>MRTDPVTLEIMRSYFNAIASGMGHIIERTSMTTFVKESADFATALAAPSGQFFVYPQSIGVTIFMGLSLQQAIQSCREELEPGDIIITNDPYSTDGLATHLPDVHVFKPIFVDGELISYAWSFVHCSDVGGLVPASISPLATDIHQEGLRIPPVKLFRAGNPNRDVLSFLDNNSRVPGLNMGDINAMVAAVNTAETRLHTMARKFGSQAVKDAMLDLLEQGEQRSRQVISAIPDGSYAFADYLDDDMVSDVPIRLALTLTVEGSEMVLDFTKCDSQVSTAFNLVTNGKPHSFMLQGLINYIISSDPYIPVNGGIIAPISVIAPCGSIVNPEYPASVGVRHAITMRLYSAVLGALSQAVPELVPAAGAGQAAIVVLSTPGEDGKSRDMAVVEPMGGGGGGQSDMDGVDGIDHASGFLQNTPIESLEQHIDVLVHRYELLPDTGGAGLHRGGHAIGLDFEIRKAESIVTARGLERMSFQPWGLTGGKAGALGHIVLNPDGESKPISKISVLKPERGDIISIRSPGGGGWGNPLDRSPELVVREVADGLLSAAQAAEQYGVVIAELANDPAGNLFTWDRLATEELRADRHRQIAGIVQPLWQFGEARERYERRFTPEASDALAVLLQELPPSLRWNRKQEVHKLAAGLGVEAVTAEDIEDIWKRWNL</sequence>
<dbReference type="Pfam" id="PF02538">
    <property type="entry name" value="Hydantoinase_B"/>
    <property type="match status" value="1"/>
</dbReference>
<dbReference type="GO" id="GO:0006749">
    <property type="term" value="P:glutathione metabolic process"/>
    <property type="evidence" value="ECO:0007669"/>
    <property type="project" value="TreeGrafter"/>
</dbReference>
<organism evidence="2 3">
    <name type="scientific">Paenibacillus oryzae</name>
    <dbReference type="NCBI Taxonomy" id="1844972"/>
    <lineage>
        <taxon>Bacteria</taxon>
        <taxon>Bacillati</taxon>
        <taxon>Bacillota</taxon>
        <taxon>Bacilli</taxon>
        <taxon>Bacillales</taxon>
        <taxon>Paenibacillaceae</taxon>
        <taxon>Paenibacillus</taxon>
    </lineage>
</organism>
<keyword evidence="3" id="KW-1185">Reference proteome</keyword>
<dbReference type="PANTHER" id="PTHR11365:SF23">
    <property type="entry name" value="HYPOTHETICAL 5-OXOPROLINASE (EUROFUNG)-RELATED"/>
    <property type="match status" value="1"/>
</dbReference>
<evidence type="ECO:0000313" key="2">
    <source>
        <dbReference type="EMBL" id="OBR62227.1"/>
    </source>
</evidence>
<evidence type="ECO:0000313" key="3">
    <source>
        <dbReference type="Proteomes" id="UP000092024"/>
    </source>
</evidence>
<gene>
    <name evidence="2" type="ORF">A7K91_00945</name>
</gene>
<dbReference type="EMBL" id="LYPA01000080">
    <property type="protein sequence ID" value="OBR62227.1"/>
    <property type="molecule type" value="Genomic_DNA"/>
</dbReference>
<accession>A0A1A5Y9G6</accession>